<dbReference type="OrthoDB" id="5690975at2"/>
<gene>
    <name evidence="1" type="ORF">NCTC10699_01111</name>
</gene>
<keyword evidence="2" id="KW-1185">Reference proteome</keyword>
<proteinExistence type="predicted"/>
<reference evidence="1 2" key="1">
    <citation type="submission" date="2018-06" db="EMBL/GenBank/DDBJ databases">
        <authorList>
            <consortium name="Pathogen Informatics"/>
            <person name="Doyle S."/>
        </authorList>
    </citation>
    <scope>NUCLEOTIDE SEQUENCE [LARGE SCALE GENOMIC DNA]</scope>
    <source>
        <strain evidence="1 2">NCTC10699</strain>
    </source>
</reference>
<dbReference type="Proteomes" id="UP000254280">
    <property type="component" value="Unassembled WGS sequence"/>
</dbReference>
<evidence type="ECO:0000313" key="1">
    <source>
        <dbReference type="EMBL" id="SUB33491.1"/>
    </source>
</evidence>
<dbReference type="AlphaFoldDB" id="A0A379B4R0"/>
<protein>
    <submittedName>
        <fullName evidence="1">Uncharacterized protein</fullName>
    </submittedName>
</protein>
<sequence>MSNDNLALLAAAAYGKFTDIKYDKEIQEALKRENTLTEPQATQFTDTYEILAHQANTANGYSGTIVRNKHSHQVVVLH</sequence>
<name>A0A379B4R0_9PAST</name>
<dbReference type="EMBL" id="UGSS01000002">
    <property type="protein sequence ID" value="SUB33491.1"/>
    <property type="molecule type" value="Genomic_DNA"/>
</dbReference>
<accession>A0A379B4R0</accession>
<evidence type="ECO:0000313" key="2">
    <source>
        <dbReference type="Proteomes" id="UP000254280"/>
    </source>
</evidence>
<organism evidence="1 2">
    <name type="scientific">[Pasteurella] mairii</name>
    <dbReference type="NCBI Taxonomy" id="757"/>
    <lineage>
        <taxon>Bacteria</taxon>
        <taxon>Pseudomonadati</taxon>
        <taxon>Pseudomonadota</taxon>
        <taxon>Gammaproteobacteria</taxon>
        <taxon>Pasteurellales</taxon>
        <taxon>Pasteurellaceae</taxon>
    </lineage>
</organism>